<evidence type="ECO:0000256" key="1">
    <source>
        <dbReference type="SAM" id="SignalP"/>
    </source>
</evidence>
<keyword evidence="1" id="KW-0732">Signal</keyword>
<dbReference type="OrthoDB" id="5774863at2759"/>
<feature type="chain" id="PRO_5020427742" evidence="1">
    <location>
        <begin position="20"/>
        <end position="244"/>
    </location>
</feature>
<reference evidence="2 3" key="2">
    <citation type="journal article" date="2019" name="G3 (Bethesda)">
        <title>Hybrid Assembly of the Genome of the Entomopathogenic Nematode Steinernema carpocapsae Identifies the X-Chromosome.</title>
        <authorList>
            <person name="Serra L."/>
            <person name="Macchietto M."/>
            <person name="Macias-Munoz A."/>
            <person name="McGill C.J."/>
            <person name="Rodriguez I.M."/>
            <person name="Rodriguez B."/>
            <person name="Murad R."/>
            <person name="Mortazavi A."/>
        </authorList>
    </citation>
    <scope>NUCLEOTIDE SEQUENCE [LARGE SCALE GENOMIC DNA]</scope>
    <source>
        <strain evidence="2 3">ALL</strain>
    </source>
</reference>
<gene>
    <name evidence="2" type="ORF">L596_024042</name>
</gene>
<dbReference type="PROSITE" id="PS51257">
    <property type="entry name" value="PROKAR_LIPOPROTEIN"/>
    <property type="match status" value="1"/>
</dbReference>
<reference evidence="2 3" key="1">
    <citation type="journal article" date="2015" name="Genome Biol.">
        <title>Comparative genomics of Steinernema reveals deeply conserved gene regulatory networks.</title>
        <authorList>
            <person name="Dillman A.R."/>
            <person name="Macchietto M."/>
            <person name="Porter C.F."/>
            <person name="Rogers A."/>
            <person name="Williams B."/>
            <person name="Antoshechkin I."/>
            <person name="Lee M.M."/>
            <person name="Goodwin Z."/>
            <person name="Lu X."/>
            <person name="Lewis E.E."/>
            <person name="Goodrich-Blair H."/>
            <person name="Stock S.P."/>
            <person name="Adams B.J."/>
            <person name="Sternberg P.W."/>
            <person name="Mortazavi A."/>
        </authorList>
    </citation>
    <scope>NUCLEOTIDE SEQUENCE [LARGE SCALE GENOMIC DNA]</scope>
    <source>
        <strain evidence="2 3">ALL</strain>
    </source>
</reference>
<feature type="signal peptide" evidence="1">
    <location>
        <begin position="1"/>
        <end position="19"/>
    </location>
</feature>
<keyword evidence="3" id="KW-1185">Reference proteome</keyword>
<proteinExistence type="predicted"/>
<evidence type="ECO:0000313" key="2">
    <source>
        <dbReference type="EMBL" id="TKR67982.1"/>
    </source>
</evidence>
<sequence length="244" mass="27093">MRLLASIFLIAFLSCLSNAGLRIKRDGRASTRWISRKGGIDVPITLRSLITCLTPGLNDLICLGPRVGILEPRKITLTKKKGHAFGYNNGVDLRFLEPMNIPLIEDQAEIGHHIGATVADNAVEFGNQGRIFKLYKDNTGGVVEYDRHGVGVDVGYRGSVADDLLKIHYTALGLTFANPQGGIANPPLMPGSPYRAPTNPYLQPRPDYKWETREEWYKSQFRNLGDENKTPSQRACPWCFAVPN</sequence>
<accession>A0A4U5MFR4</accession>
<organism evidence="2 3">
    <name type="scientific">Steinernema carpocapsae</name>
    <name type="common">Entomopathogenic nematode</name>
    <dbReference type="NCBI Taxonomy" id="34508"/>
    <lineage>
        <taxon>Eukaryota</taxon>
        <taxon>Metazoa</taxon>
        <taxon>Ecdysozoa</taxon>
        <taxon>Nematoda</taxon>
        <taxon>Chromadorea</taxon>
        <taxon>Rhabditida</taxon>
        <taxon>Tylenchina</taxon>
        <taxon>Panagrolaimomorpha</taxon>
        <taxon>Strongyloidoidea</taxon>
        <taxon>Steinernematidae</taxon>
        <taxon>Steinernema</taxon>
    </lineage>
</organism>
<dbReference type="EMBL" id="AZBU02000008">
    <property type="protein sequence ID" value="TKR67982.1"/>
    <property type="molecule type" value="Genomic_DNA"/>
</dbReference>
<dbReference type="AlphaFoldDB" id="A0A4U5MFR4"/>
<dbReference type="Proteomes" id="UP000298663">
    <property type="component" value="Unassembled WGS sequence"/>
</dbReference>
<protein>
    <submittedName>
        <fullName evidence="2">Uncharacterized protein</fullName>
    </submittedName>
</protein>
<name>A0A4U5MFR4_STECR</name>
<comment type="caution">
    <text evidence="2">The sequence shown here is derived from an EMBL/GenBank/DDBJ whole genome shotgun (WGS) entry which is preliminary data.</text>
</comment>
<evidence type="ECO:0000313" key="3">
    <source>
        <dbReference type="Proteomes" id="UP000298663"/>
    </source>
</evidence>